<evidence type="ECO:0000313" key="14">
    <source>
        <dbReference type="Proteomes" id="UP000266841"/>
    </source>
</evidence>
<evidence type="ECO:0000259" key="12">
    <source>
        <dbReference type="Pfam" id="PF02517"/>
    </source>
</evidence>
<feature type="transmembrane region" description="Helical" evidence="11">
    <location>
        <begin position="51"/>
        <end position="70"/>
    </location>
</feature>
<keyword evidence="14" id="KW-1185">Reference proteome</keyword>
<comment type="subcellular location">
    <subcellularLocation>
        <location evidence="1">Endoplasmic reticulum membrane</location>
        <topology evidence="1">Multi-pass membrane protein</topology>
    </subcellularLocation>
</comment>
<dbReference type="MEROPS" id="G05.002"/>
<dbReference type="GO" id="GO:0004222">
    <property type="term" value="F:metalloendopeptidase activity"/>
    <property type="evidence" value="ECO:0007669"/>
    <property type="project" value="InterPro"/>
</dbReference>
<dbReference type="InterPro" id="IPR039731">
    <property type="entry name" value="Rce1"/>
</dbReference>
<evidence type="ECO:0000256" key="9">
    <source>
        <dbReference type="ARBA" id="ARBA00047280"/>
    </source>
</evidence>
<dbReference type="EMBL" id="AGNL01010692">
    <property type="protein sequence ID" value="EJK68929.1"/>
    <property type="molecule type" value="Genomic_DNA"/>
</dbReference>
<dbReference type="GO" id="GO:0005789">
    <property type="term" value="C:endoplasmic reticulum membrane"/>
    <property type="evidence" value="ECO:0007669"/>
    <property type="project" value="UniProtKB-SubCell"/>
</dbReference>
<evidence type="ECO:0000256" key="7">
    <source>
        <dbReference type="ARBA" id="ARBA00022989"/>
    </source>
</evidence>
<feature type="transmembrane region" description="Helical" evidence="11">
    <location>
        <begin position="314"/>
        <end position="331"/>
    </location>
</feature>
<evidence type="ECO:0000256" key="1">
    <source>
        <dbReference type="ARBA" id="ARBA00004477"/>
    </source>
</evidence>
<keyword evidence="7 11" id="KW-1133">Transmembrane helix</keyword>
<reference evidence="13 14" key="1">
    <citation type="journal article" date="2012" name="Genome Biol.">
        <title>Genome and low-iron response of an oceanic diatom adapted to chronic iron limitation.</title>
        <authorList>
            <person name="Lommer M."/>
            <person name="Specht M."/>
            <person name="Roy A.S."/>
            <person name="Kraemer L."/>
            <person name="Andreson R."/>
            <person name="Gutowska M.A."/>
            <person name="Wolf J."/>
            <person name="Bergner S.V."/>
            <person name="Schilhabel M.B."/>
            <person name="Klostermeier U.C."/>
            <person name="Beiko R.G."/>
            <person name="Rosenstiel P."/>
            <person name="Hippler M."/>
            <person name="Laroche J."/>
        </authorList>
    </citation>
    <scope>NUCLEOTIDE SEQUENCE [LARGE SCALE GENOMIC DNA]</scope>
    <source>
        <strain evidence="13 14">CCMP1005</strain>
    </source>
</reference>
<evidence type="ECO:0000256" key="3">
    <source>
        <dbReference type="ARBA" id="ARBA00022670"/>
    </source>
</evidence>
<gene>
    <name evidence="13" type="ORF">THAOC_09859</name>
</gene>
<feature type="domain" description="CAAX prenyl protease 2/Lysostaphin resistance protein A-like" evidence="12">
    <location>
        <begin position="184"/>
        <end position="298"/>
    </location>
</feature>
<dbReference type="Proteomes" id="UP000266841">
    <property type="component" value="Unassembled WGS sequence"/>
</dbReference>
<dbReference type="OrthoDB" id="271604at2759"/>
<keyword evidence="3" id="KW-0645">Protease</keyword>
<name>K0SVE1_THAOC</name>
<dbReference type="AlphaFoldDB" id="K0SVE1"/>
<keyword evidence="5" id="KW-0378">Hydrolase</keyword>
<sequence>MSAPPPDFFCLQAFHRQGSLTKTLLLVPKRVGGPMFSGSRAHRVDIQPSQCVLYCLLLSSAFVLSLYGLVPTSVRRLPRDHTSHVKYRIGVVVGVALGSVCAYPFLFGVDDGSTTEGGRPFRHFLGLEWKPCQDAKLVVHVLMLYLGSIVDNVLFIIRRGGGLGSWAKSTVESMKYIFQDEENSRWIWMRNLLFAPAAEEVVFRVCMVTPLLASGISPTKVAWVTPLFFGVAHLHHFWESFRHLPSDQRTASNIKRLVILLMFQFTYTTLFGAYASHVFLRTGSLCGVILAHCTCNYMGLPDPRFVGYRGIDKWIVGVSYLIGIWMFIRAFDSSIFPARSLIPELLGM</sequence>
<comment type="similarity">
    <text evidence="2">Belongs to the peptidase U48 family.</text>
</comment>
<evidence type="ECO:0000256" key="11">
    <source>
        <dbReference type="SAM" id="Phobius"/>
    </source>
</evidence>
<comment type="catalytic activity">
    <reaction evidence="9">
        <text>Hydrolyzes the peptide bond -P2-(S-farnesyl or geranylgeranyl)C-P1'-P2'-P3'-COOH where P1' and P2' are amino acids with aliphatic sidechains and P3' is any C-terminal residue.</text>
        <dbReference type="EC" id="3.4.26.1"/>
    </reaction>
</comment>
<evidence type="ECO:0000256" key="6">
    <source>
        <dbReference type="ARBA" id="ARBA00022824"/>
    </source>
</evidence>
<evidence type="ECO:0000256" key="5">
    <source>
        <dbReference type="ARBA" id="ARBA00022801"/>
    </source>
</evidence>
<feature type="transmembrane region" description="Helical" evidence="11">
    <location>
        <begin position="137"/>
        <end position="157"/>
    </location>
</feature>
<proteinExistence type="inferred from homology"/>
<keyword evidence="8 11" id="KW-0472">Membrane</keyword>
<evidence type="ECO:0000256" key="8">
    <source>
        <dbReference type="ARBA" id="ARBA00023136"/>
    </source>
</evidence>
<dbReference type="GO" id="GO:0071586">
    <property type="term" value="P:CAAX-box protein processing"/>
    <property type="evidence" value="ECO:0007669"/>
    <property type="project" value="InterPro"/>
</dbReference>
<keyword evidence="6" id="KW-0256">Endoplasmic reticulum</keyword>
<dbReference type="InterPro" id="IPR003675">
    <property type="entry name" value="Rce1/LyrA-like_dom"/>
</dbReference>
<dbReference type="EC" id="3.4.26.1" evidence="10"/>
<evidence type="ECO:0000313" key="13">
    <source>
        <dbReference type="EMBL" id="EJK68929.1"/>
    </source>
</evidence>
<evidence type="ECO:0000256" key="10">
    <source>
        <dbReference type="ARBA" id="ARBA00049729"/>
    </source>
</evidence>
<keyword evidence="4 11" id="KW-0812">Transmembrane</keyword>
<dbReference type="Pfam" id="PF02517">
    <property type="entry name" value="Rce1-like"/>
    <property type="match status" value="1"/>
</dbReference>
<comment type="caution">
    <text evidence="13">The sequence shown here is derived from an EMBL/GenBank/DDBJ whole genome shotgun (WGS) entry which is preliminary data.</text>
</comment>
<evidence type="ECO:0000256" key="2">
    <source>
        <dbReference type="ARBA" id="ARBA00006897"/>
    </source>
</evidence>
<feature type="transmembrane region" description="Helical" evidence="11">
    <location>
        <begin position="91"/>
        <end position="109"/>
    </location>
</feature>
<dbReference type="PANTHER" id="PTHR13046">
    <property type="entry name" value="PROTEASE U48 CAAX PRENYL PROTEASE RCE1"/>
    <property type="match status" value="1"/>
</dbReference>
<accession>K0SVE1</accession>
<dbReference type="PANTHER" id="PTHR13046:SF0">
    <property type="entry name" value="CAAX PRENYL PROTEASE 2"/>
    <property type="match status" value="1"/>
</dbReference>
<protein>
    <recommendedName>
        <fullName evidence="10">intramembrane prenyl-peptidase Rce1</fullName>
        <ecNumber evidence="10">3.4.26.1</ecNumber>
    </recommendedName>
</protein>
<feature type="transmembrane region" description="Helical" evidence="11">
    <location>
        <begin position="257"/>
        <end position="275"/>
    </location>
</feature>
<evidence type="ECO:0000256" key="4">
    <source>
        <dbReference type="ARBA" id="ARBA00022692"/>
    </source>
</evidence>
<organism evidence="13 14">
    <name type="scientific">Thalassiosira oceanica</name>
    <name type="common">Marine diatom</name>
    <dbReference type="NCBI Taxonomy" id="159749"/>
    <lineage>
        <taxon>Eukaryota</taxon>
        <taxon>Sar</taxon>
        <taxon>Stramenopiles</taxon>
        <taxon>Ochrophyta</taxon>
        <taxon>Bacillariophyta</taxon>
        <taxon>Coscinodiscophyceae</taxon>
        <taxon>Thalassiosirophycidae</taxon>
        <taxon>Thalassiosirales</taxon>
        <taxon>Thalassiosiraceae</taxon>
        <taxon>Thalassiosira</taxon>
    </lineage>
</organism>
<dbReference type="eggNOG" id="KOG4130">
    <property type="taxonomic scope" value="Eukaryota"/>
</dbReference>